<sequence>MGHAWLDFHIYQEFDPVFLSPPPRKALSLHPTPLHFSSCEATWMIIRVSSETHFPLSLINPLKKKEISALGHRQATCKQVPPPSIFITVKDSLNCPGQK</sequence>
<reference evidence="1" key="2">
    <citation type="submission" date="2017-11" db="EMBL/GenBank/DDBJ databases">
        <title>Coralsnake Venomics: Analyses of Venom Gland Transcriptomes and Proteomes of Six Brazilian Taxa.</title>
        <authorList>
            <person name="Aird S.D."/>
            <person name="Jorge da Silva N."/>
            <person name="Qiu L."/>
            <person name="Villar-Briones A."/>
            <person name="Aparecida-Saddi V."/>
            <person name="Campos-Telles M.P."/>
            <person name="Grau M."/>
            <person name="Mikheyev A.S."/>
        </authorList>
    </citation>
    <scope>NUCLEOTIDE SEQUENCE</scope>
    <source>
        <tissue evidence="1">Venom_gland</tissue>
    </source>
</reference>
<proteinExistence type="predicted"/>
<reference evidence="1" key="1">
    <citation type="submission" date="2017-07" db="EMBL/GenBank/DDBJ databases">
        <authorList>
            <person name="Mikheyev A."/>
            <person name="Grau M."/>
        </authorList>
    </citation>
    <scope>NUCLEOTIDE SEQUENCE</scope>
    <source>
        <tissue evidence="1">Venom_gland</tissue>
    </source>
</reference>
<organism evidence="1">
    <name type="scientific">Micrurus corallinus</name>
    <name type="common">Brazilian coral snake</name>
    <dbReference type="NCBI Taxonomy" id="54390"/>
    <lineage>
        <taxon>Eukaryota</taxon>
        <taxon>Metazoa</taxon>
        <taxon>Chordata</taxon>
        <taxon>Craniata</taxon>
        <taxon>Vertebrata</taxon>
        <taxon>Euteleostomi</taxon>
        <taxon>Lepidosauria</taxon>
        <taxon>Squamata</taxon>
        <taxon>Bifurcata</taxon>
        <taxon>Unidentata</taxon>
        <taxon>Episquamata</taxon>
        <taxon>Toxicofera</taxon>
        <taxon>Serpentes</taxon>
        <taxon>Colubroidea</taxon>
        <taxon>Elapidae</taxon>
        <taxon>Elapinae</taxon>
        <taxon>Micrurus</taxon>
    </lineage>
</organism>
<evidence type="ECO:0000313" key="1">
    <source>
        <dbReference type="EMBL" id="LAA47240.1"/>
    </source>
</evidence>
<accession>A0A2D4FID7</accession>
<protein>
    <submittedName>
        <fullName evidence="1">Uncharacterized protein</fullName>
    </submittedName>
</protein>
<name>A0A2D4FID7_MICCO</name>
<dbReference type="AlphaFoldDB" id="A0A2D4FID7"/>
<dbReference type="EMBL" id="IACJ01074644">
    <property type="protein sequence ID" value="LAA47240.1"/>
    <property type="molecule type" value="Transcribed_RNA"/>
</dbReference>